<keyword evidence="6" id="KW-1185">Reference proteome</keyword>
<feature type="transmembrane region" description="Helical" evidence="5">
    <location>
        <begin position="484"/>
        <end position="504"/>
    </location>
</feature>
<gene>
    <name evidence="7" type="primary">LOC100370117</name>
</gene>
<dbReference type="InterPro" id="IPR050271">
    <property type="entry name" value="UDP-glycosyltransferase"/>
</dbReference>
<evidence type="ECO:0000313" key="7">
    <source>
        <dbReference type="RefSeq" id="XP_002737506.1"/>
    </source>
</evidence>
<keyword evidence="5" id="KW-0732">Signal</keyword>
<evidence type="ECO:0000256" key="1">
    <source>
        <dbReference type="ARBA" id="ARBA00009995"/>
    </source>
</evidence>
<evidence type="ECO:0000256" key="3">
    <source>
        <dbReference type="ARBA" id="ARBA00022679"/>
    </source>
</evidence>
<dbReference type="EC" id="2.4.1.17" evidence="5"/>
<feature type="chain" id="PRO_5044949201" description="UDP-glucuronosyltransferase" evidence="5">
    <location>
        <begin position="26"/>
        <end position="526"/>
    </location>
</feature>
<protein>
    <recommendedName>
        <fullName evidence="5">UDP-glucuronosyltransferase</fullName>
        <ecNumber evidence="5">2.4.1.17</ecNumber>
    </recommendedName>
</protein>
<keyword evidence="2 4" id="KW-0328">Glycosyltransferase</keyword>
<dbReference type="InterPro" id="IPR002213">
    <property type="entry name" value="UDP_glucos_trans"/>
</dbReference>
<keyword evidence="3 4" id="KW-0808">Transferase</keyword>
<feature type="signal peptide" evidence="5">
    <location>
        <begin position="1"/>
        <end position="25"/>
    </location>
</feature>
<evidence type="ECO:0000256" key="2">
    <source>
        <dbReference type="ARBA" id="ARBA00022676"/>
    </source>
</evidence>
<evidence type="ECO:0000313" key="6">
    <source>
        <dbReference type="Proteomes" id="UP000694865"/>
    </source>
</evidence>
<keyword evidence="5" id="KW-1133">Transmembrane helix</keyword>
<dbReference type="PROSITE" id="PS51257">
    <property type="entry name" value="PROKAR_LIPOPROTEIN"/>
    <property type="match status" value="1"/>
</dbReference>
<dbReference type="Gene3D" id="3.40.50.2000">
    <property type="entry name" value="Glycogen Phosphorylase B"/>
    <property type="match status" value="2"/>
</dbReference>
<dbReference type="PANTHER" id="PTHR48043:SF54">
    <property type="entry name" value="2-HYDROXYACYLSPHINGOSINE 1-BETA-GALACTOSYLTRANSFERASE"/>
    <property type="match status" value="1"/>
</dbReference>
<dbReference type="PROSITE" id="PS00375">
    <property type="entry name" value="UDPGT"/>
    <property type="match status" value="1"/>
</dbReference>
<keyword evidence="5" id="KW-0472">Membrane</keyword>
<dbReference type="PANTHER" id="PTHR48043">
    <property type="entry name" value="EG:EG0003.4 PROTEIN-RELATED"/>
    <property type="match status" value="1"/>
</dbReference>
<proteinExistence type="inferred from homology"/>
<sequence length="526" mass="59001">MARFQTSRDLLLLTLICVLLGSVSCHKVLILPGISVGSHFLYFAKLGEHLKSKGHDVTMLLGENNNALNKIPHIVDSFHFEKYTTAMDNELMTKLDKMLTKSLNGQFNPMDVMFINNALVEDCVLLLENQELFQRLKRKEFDIILINNFAACTILMSQKLDLPFVIVSTNRPMTMMDAYYLNMPSPISYVPSMISGLSDNMNCGQRLSNLIYRIIGHLMYRFLFLAPYDELKLKYDIKPEMGMMTSSGRSEITLFAVDWALEFPRPIMPNTIFLGGLLASPQSPLTNEWVEFMKSARHGVVILSFGSTADLASCPEKAELVCAELARLPQKVIMKYNGPPPITLGNNTKLTKWMPQNDLLGHPNTKAFVTHGGMNGVYEAIYHAVPIVGFPLYGDHYDTFSRVSSKGIAVILDIGTLTPGELYNAVIKVINTPSYKENAKKISAIHKDKPMSAGDTAVFWIEYVIKHGGQHLRAAAFNLSFIEYFLIDIAVFLIVVIAVVFFVLKKAITVICNIYCNKKIIKMKVT</sequence>
<comment type="catalytic activity">
    <reaction evidence="5">
        <text>glucuronate acceptor + UDP-alpha-D-glucuronate = acceptor beta-D-glucuronoside + UDP + H(+)</text>
        <dbReference type="Rhea" id="RHEA:21032"/>
        <dbReference type="ChEBI" id="CHEBI:15378"/>
        <dbReference type="ChEBI" id="CHEBI:58052"/>
        <dbReference type="ChEBI" id="CHEBI:58223"/>
        <dbReference type="ChEBI" id="CHEBI:132367"/>
        <dbReference type="ChEBI" id="CHEBI:132368"/>
        <dbReference type="EC" id="2.4.1.17"/>
    </reaction>
</comment>
<dbReference type="SUPFAM" id="SSF53756">
    <property type="entry name" value="UDP-Glycosyltransferase/glycogen phosphorylase"/>
    <property type="match status" value="1"/>
</dbReference>
<keyword evidence="5" id="KW-0812">Transmembrane</keyword>
<accession>A0ABM0GUB0</accession>
<reference evidence="7" key="1">
    <citation type="submission" date="2025-08" db="UniProtKB">
        <authorList>
            <consortium name="RefSeq"/>
        </authorList>
    </citation>
    <scope>IDENTIFICATION</scope>
    <source>
        <tissue evidence="7">Testes</tissue>
    </source>
</reference>
<evidence type="ECO:0000256" key="4">
    <source>
        <dbReference type="RuleBase" id="RU003718"/>
    </source>
</evidence>
<organism evidence="6 7">
    <name type="scientific">Saccoglossus kowalevskii</name>
    <name type="common">Acorn worm</name>
    <dbReference type="NCBI Taxonomy" id="10224"/>
    <lineage>
        <taxon>Eukaryota</taxon>
        <taxon>Metazoa</taxon>
        <taxon>Hemichordata</taxon>
        <taxon>Enteropneusta</taxon>
        <taxon>Harrimaniidae</taxon>
        <taxon>Saccoglossus</taxon>
    </lineage>
</organism>
<dbReference type="RefSeq" id="XP_002737506.1">
    <property type="nucleotide sequence ID" value="XM_002737460.2"/>
</dbReference>
<dbReference type="Proteomes" id="UP000694865">
    <property type="component" value="Unplaced"/>
</dbReference>
<dbReference type="GeneID" id="100370117"/>
<name>A0ABM0GUB0_SACKO</name>
<evidence type="ECO:0000256" key="5">
    <source>
        <dbReference type="RuleBase" id="RU362059"/>
    </source>
</evidence>
<dbReference type="CDD" id="cd03784">
    <property type="entry name" value="GT1_Gtf-like"/>
    <property type="match status" value="1"/>
</dbReference>
<dbReference type="InterPro" id="IPR035595">
    <property type="entry name" value="UDP_glycos_trans_CS"/>
</dbReference>
<comment type="similarity">
    <text evidence="1 4">Belongs to the UDP-glycosyltransferase family.</text>
</comment>
<comment type="subcellular location">
    <subcellularLocation>
        <location evidence="5">Membrane</location>
        <topology evidence="5">Single-pass membrane protein</topology>
    </subcellularLocation>
</comment>
<dbReference type="Pfam" id="PF00201">
    <property type="entry name" value="UDPGT"/>
    <property type="match status" value="1"/>
</dbReference>